<reference evidence="3" key="1">
    <citation type="submission" date="2025-08" db="UniProtKB">
        <authorList>
            <consortium name="RefSeq"/>
        </authorList>
    </citation>
    <scope>IDENTIFICATION</scope>
</reference>
<evidence type="ECO:0000313" key="2">
    <source>
        <dbReference type="Proteomes" id="UP000694920"/>
    </source>
</evidence>
<dbReference type="GO" id="GO:0015074">
    <property type="term" value="P:DNA integration"/>
    <property type="evidence" value="ECO:0007669"/>
    <property type="project" value="InterPro"/>
</dbReference>
<evidence type="ECO:0000313" key="3">
    <source>
        <dbReference type="RefSeq" id="XP_015594211.1"/>
    </source>
</evidence>
<dbReference type="InterPro" id="IPR036397">
    <property type="entry name" value="RNaseH_sf"/>
</dbReference>
<feature type="domain" description="Integrase catalytic" evidence="1">
    <location>
        <begin position="10"/>
        <end position="196"/>
    </location>
</feature>
<dbReference type="SUPFAM" id="SSF53098">
    <property type="entry name" value="Ribonuclease H-like"/>
    <property type="match status" value="1"/>
</dbReference>
<dbReference type="RefSeq" id="XP_015594211.1">
    <property type="nucleotide sequence ID" value="XM_015738725.2"/>
</dbReference>
<dbReference type="PROSITE" id="PS50994">
    <property type="entry name" value="INTEGRASE"/>
    <property type="match status" value="1"/>
</dbReference>
<dbReference type="AlphaFoldDB" id="A0AAJ7BTX7"/>
<dbReference type="PANTHER" id="PTHR47331:SF1">
    <property type="entry name" value="GAG-LIKE PROTEIN"/>
    <property type="match status" value="1"/>
</dbReference>
<dbReference type="PANTHER" id="PTHR47331">
    <property type="entry name" value="PHD-TYPE DOMAIN-CONTAINING PROTEIN"/>
    <property type="match status" value="1"/>
</dbReference>
<protein>
    <submittedName>
        <fullName evidence="3">Uncharacterized protein LOC107267260</fullName>
    </submittedName>
</protein>
<dbReference type="InterPro" id="IPR001584">
    <property type="entry name" value="Integrase_cat-core"/>
</dbReference>
<dbReference type="InterPro" id="IPR012337">
    <property type="entry name" value="RNaseH-like_sf"/>
</dbReference>
<dbReference type="Proteomes" id="UP000694920">
    <property type="component" value="Unplaced"/>
</dbReference>
<gene>
    <name evidence="3" type="primary">LOC107267260</name>
</gene>
<sequence>MGDLPAPRVNVSRPFSHVGVDFCGPFLVKRMKQGQHCQKVWVAIFICLAVKAIHLEYAGDLSTPTFLAALRRFFARRGVCTYIYSDKGTNFVGAEKILSKLLDQPAIHQEFTRQRITWHFMPPAAPHFGGLWEAGVKSFKRHFYRVVGQAKLTIEEFITICAQIEVCLNSRPLCPLSDSPEDATALTPGHFLIGDALLSPPTPSMKDLHLKPTTRWQYQQ</sequence>
<accession>A0AAJ7BTX7</accession>
<proteinExistence type="predicted"/>
<dbReference type="GeneID" id="107267260"/>
<dbReference type="GO" id="GO:0003676">
    <property type="term" value="F:nucleic acid binding"/>
    <property type="evidence" value="ECO:0007669"/>
    <property type="project" value="InterPro"/>
</dbReference>
<organism evidence="2 3">
    <name type="scientific">Cephus cinctus</name>
    <name type="common">Wheat stem sawfly</name>
    <dbReference type="NCBI Taxonomy" id="211228"/>
    <lineage>
        <taxon>Eukaryota</taxon>
        <taxon>Metazoa</taxon>
        <taxon>Ecdysozoa</taxon>
        <taxon>Arthropoda</taxon>
        <taxon>Hexapoda</taxon>
        <taxon>Insecta</taxon>
        <taxon>Pterygota</taxon>
        <taxon>Neoptera</taxon>
        <taxon>Endopterygota</taxon>
        <taxon>Hymenoptera</taxon>
        <taxon>Cephoidea</taxon>
        <taxon>Cephidae</taxon>
        <taxon>Cephus</taxon>
    </lineage>
</organism>
<evidence type="ECO:0000259" key="1">
    <source>
        <dbReference type="PROSITE" id="PS50994"/>
    </source>
</evidence>
<name>A0AAJ7BTX7_CEPCN</name>
<keyword evidence="2" id="KW-1185">Reference proteome</keyword>
<dbReference type="Gene3D" id="3.30.420.10">
    <property type="entry name" value="Ribonuclease H-like superfamily/Ribonuclease H"/>
    <property type="match status" value="1"/>
</dbReference>
<dbReference type="KEGG" id="ccin:107267260"/>